<dbReference type="PANTHER" id="PTHR35910:SF1">
    <property type="entry name" value="2EXR DOMAIN-CONTAINING PROTEIN"/>
    <property type="match status" value="1"/>
</dbReference>
<feature type="domain" description="2EXR" evidence="1">
    <location>
        <begin position="21"/>
        <end position="131"/>
    </location>
</feature>
<organism evidence="2 3">
    <name type="scientific">Fusarium ambrosium</name>
    <dbReference type="NCBI Taxonomy" id="131363"/>
    <lineage>
        <taxon>Eukaryota</taxon>
        <taxon>Fungi</taxon>
        <taxon>Dikarya</taxon>
        <taxon>Ascomycota</taxon>
        <taxon>Pezizomycotina</taxon>
        <taxon>Sordariomycetes</taxon>
        <taxon>Hypocreomycetidae</taxon>
        <taxon>Hypocreales</taxon>
        <taxon>Nectriaceae</taxon>
        <taxon>Fusarium</taxon>
        <taxon>Fusarium solani species complex</taxon>
    </lineage>
</organism>
<evidence type="ECO:0000313" key="3">
    <source>
        <dbReference type="Proteomes" id="UP000288429"/>
    </source>
</evidence>
<dbReference type="EMBL" id="NIZV01000056">
    <property type="protein sequence ID" value="RSM14422.1"/>
    <property type="molecule type" value="Genomic_DNA"/>
</dbReference>
<name>A0A428UJM0_9HYPO</name>
<comment type="caution">
    <text evidence="2">The sequence shown here is derived from an EMBL/GenBank/DDBJ whole genome shotgun (WGS) entry which is preliminary data.</text>
</comment>
<gene>
    <name evidence="2" type="ORF">CDV31_005439</name>
</gene>
<proteinExistence type="predicted"/>
<keyword evidence="3" id="KW-1185">Reference proteome</keyword>
<dbReference type="AlphaFoldDB" id="A0A428UJM0"/>
<accession>A0A428UJM0</accession>
<protein>
    <recommendedName>
        <fullName evidence="1">2EXR domain-containing protein</fullName>
    </recommendedName>
</protein>
<dbReference type="InterPro" id="IPR045518">
    <property type="entry name" value="2EXR"/>
</dbReference>
<evidence type="ECO:0000259" key="1">
    <source>
        <dbReference type="Pfam" id="PF20150"/>
    </source>
</evidence>
<dbReference type="Proteomes" id="UP000288429">
    <property type="component" value="Unassembled WGS sequence"/>
</dbReference>
<evidence type="ECO:0000313" key="2">
    <source>
        <dbReference type="EMBL" id="RSM14422.1"/>
    </source>
</evidence>
<dbReference type="PANTHER" id="PTHR35910">
    <property type="entry name" value="2EXR DOMAIN-CONTAINING PROTEIN"/>
    <property type="match status" value="1"/>
</dbReference>
<sequence>MTPSGQHLQLFNPKPKAEGIFYLFPQLPIEIRCMIWEQELHHERFICVELASHEAHPEYVRQLSPWVQSDENYLIISEWPAINKTLHINAESRSYASRFYRVQLPCRYRCDQDGRVEEKGIFYFNPELDTLEIKGMQYFAKFAHDLWMHDPRRTGLLRMVIDISFPHGFRSLYADVEDKALLREGLSRLKHVIFMDQGEKGRMYFPWFHIGWKFHRSRPIMAAASSFQRLPDPRPIKADLKQLRIGMIEPRRMIHSWLRMMAASAVQAEFEYRFMITYGGARDQIYSRDDAERYIQEEDSKWREKSESRRAIISQRPESLATLPEETDQELDQAPQPAIGFWLFPIEFLGPIPPVGPDPAVPYRGPWVYDKMDSSGRRSGTFRRNVDVSEYRPELCLFNLT</sequence>
<reference evidence="2 3" key="1">
    <citation type="submission" date="2017-06" db="EMBL/GenBank/DDBJ databases">
        <title>Cmopartive genomic analysis of Ambrosia Fusariam Clade fungi.</title>
        <authorList>
            <person name="Stajich J.E."/>
            <person name="Carrillo J."/>
            <person name="Kijimoto T."/>
            <person name="Eskalen A."/>
            <person name="O'Donnell K."/>
            <person name="Kasson M."/>
        </authorList>
    </citation>
    <scope>NUCLEOTIDE SEQUENCE [LARGE SCALE GENOMIC DNA]</scope>
    <source>
        <strain evidence="2 3">NRRL 20438</strain>
    </source>
</reference>
<dbReference type="Pfam" id="PF20150">
    <property type="entry name" value="2EXR"/>
    <property type="match status" value="1"/>
</dbReference>